<dbReference type="OrthoDB" id="9809364at2"/>
<dbReference type="Proteomes" id="UP000265509">
    <property type="component" value="Unassembled WGS sequence"/>
</dbReference>
<evidence type="ECO:0000313" key="2">
    <source>
        <dbReference type="EMBL" id="RLQ20703.1"/>
    </source>
</evidence>
<reference evidence="2 3" key="1">
    <citation type="submission" date="2018-07" db="EMBL/GenBank/DDBJ databases">
        <title>Halioglobus sp. genome submission.</title>
        <authorList>
            <person name="Ye M.-Q."/>
            <person name="Du Z.-J."/>
        </authorList>
    </citation>
    <scope>NUCLEOTIDE SEQUENCE [LARGE SCALE GENOMIC DNA]</scope>
    <source>
        <strain evidence="2 3">U0301</strain>
    </source>
</reference>
<dbReference type="EMBL" id="QRAN01000021">
    <property type="protein sequence ID" value="RLQ20703.1"/>
    <property type="molecule type" value="Genomic_DNA"/>
</dbReference>
<protein>
    <recommendedName>
        <fullName evidence="4">WD40-like Beta Propeller Repeat</fullName>
    </recommendedName>
</protein>
<name>A0A3L7DWT5_9GAMM</name>
<gene>
    <name evidence="2" type="ORF">DWB85_16365</name>
</gene>
<dbReference type="Pfam" id="PF07676">
    <property type="entry name" value="PD40"/>
    <property type="match status" value="1"/>
</dbReference>
<sequence length="299" mass="32087">MNNHHDLECYRRQVRRALYAPLFISLSLSAQAAGPGFSEWGTPVATVDGGCPIESRNGNLLYTASGSAGTLDIWTYRRDGRKREFTDRTRLADPVSLDTAQDFCPTPLAGHWLMFVSDRPGEDTCGGPDMYVTQYRPEPAKSFGPAVNLGCAPGGPNTGGAEYSPALVNTSAGTYLYYSSNVGGDQDIYCSEMLPDGSFSAGAPEAGLNTASDDRQPNLARDGLTIVFASDRDTGGFDVFMSTRESLGSPWSTPRNLSVELGFPTAPLGETRPSLSWDGKRLYFGAAGTVYVSERESGK</sequence>
<accession>A0A3L7DWT5</accession>
<comment type="caution">
    <text evidence="2">The sequence shown here is derived from an EMBL/GenBank/DDBJ whole genome shotgun (WGS) entry which is preliminary data.</text>
</comment>
<proteinExistence type="predicted"/>
<feature type="chain" id="PRO_5018329594" description="WD40-like Beta Propeller Repeat" evidence="1">
    <location>
        <begin position="33"/>
        <end position="299"/>
    </location>
</feature>
<feature type="signal peptide" evidence="1">
    <location>
        <begin position="1"/>
        <end position="32"/>
    </location>
</feature>
<evidence type="ECO:0000256" key="1">
    <source>
        <dbReference type="SAM" id="SignalP"/>
    </source>
</evidence>
<organism evidence="2 3">
    <name type="scientific">Seongchinamella sediminis</name>
    <dbReference type="NCBI Taxonomy" id="2283635"/>
    <lineage>
        <taxon>Bacteria</taxon>
        <taxon>Pseudomonadati</taxon>
        <taxon>Pseudomonadota</taxon>
        <taxon>Gammaproteobacteria</taxon>
        <taxon>Cellvibrionales</taxon>
        <taxon>Halieaceae</taxon>
        <taxon>Seongchinamella</taxon>
    </lineage>
</organism>
<dbReference type="AlphaFoldDB" id="A0A3L7DWT5"/>
<keyword evidence="1" id="KW-0732">Signal</keyword>
<dbReference type="Gene3D" id="2.120.10.30">
    <property type="entry name" value="TolB, C-terminal domain"/>
    <property type="match status" value="1"/>
</dbReference>
<evidence type="ECO:0000313" key="3">
    <source>
        <dbReference type="Proteomes" id="UP000265509"/>
    </source>
</evidence>
<dbReference type="InterPro" id="IPR011042">
    <property type="entry name" value="6-blade_b-propeller_TolB-like"/>
</dbReference>
<dbReference type="SUPFAM" id="SSF69304">
    <property type="entry name" value="Tricorn protease N-terminal domain"/>
    <property type="match status" value="1"/>
</dbReference>
<dbReference type="InterPro" id="IPR011659">
    <property type="entry name" value="WD40"/>
</dbReference>
<dbReference type="RefSeq" id="WP_117956710.1">
    <property type="nucleotide sequence ID" value="NZ_QRAN01000021.1"/>
</dbReference>
<keyword evidence="3" id="KW-1185">Reference proteome</keyword>
<evidence type="ECO:0008006" key="4">
    <source>
        <dbReference type="Google" id="ProtNLM"/>
    </source>
</evidence>